<dbReference type="EMBL" id="BOLY01000004">
    <property type="protein sequence ID" value="GIZ44102.1"/>
    <property type="molecule type" value="Genomic_DNA"/>
</dbReference>
<keyword evidence="2" id="KW-1185">Reference proteome</keyword>
<name>A0A9P3FHD3_9PEZI</name>
<proteinExistence type="predicted"/>
<comment type="caution">
    <text evidence="1">The sequence shown here is derived from an EMBL/GenBank/DDBJ whole genome shotgun (WGS) entry which is preliminary data.</text>
</comment>
<dbReference type="AlphaFoldDB" id="A0A9P3FHD3"/>
<dbReference type="RefSeq" id="XP_044658589.1">
    <property type="nucleotide sequence ID" value="XM_044802654.1"/>
</dbReference>
<evidence type="ECO:0000313" key="1">
    <source>
        <dbReference type="EMBL" id="GIZ44102.1"/>
    </source>
</evidence>
<protein>
    <submittedName>
        <fullName evidence="1">Uncharacterized protein</fullName>
    </submittedName>
</protein>
<accession>A0A9P3FHD3</accession>
<gene>
    <name evidence="1" type="ORF">CKM354_000731100</name>
</gene>
<evidence type="ECO:0000313" key="2">
    <source>
        <dbReference type="Proteomes" id="UP000825890"/>
    </source>
</evidence>
<dbReference type="GeneID" id="68292886"/>
<organism evidence="1 2">
    <name type="scientific">Cercospora kikuchii</name>
    <dbReference type="NCBI Taxonomy" id="84275"/>
    <lineage>
        <taxon>Eukaryota</taxon>
        <taxon>Fungi</taxon>
        <taxon>Dikarya</taxon>
        <taxon>Ascomycota</taxon>
        <taxon>Pezizomycotina</taxon>
        <taxon>Dothideomycetes</taxon>
        <taxon>Dothideomycetidae</taxon>
        <taxon>Mycosphaerellales</taxon>
        <taxon>Mycosphaerellaceae</taxon>
        <taxon>Cercospora</taxon>
    </lineage>
</organism>
<sequence length="87" mass="9421">MRAELAEHIKYLPHLDNACVRTAVAIQELKNSLCQNLGPAGHQAVDGNTCDCLHKTAVTILAQLANQRVSVDAHFTSQSPILMLPCT</sequence>
<reference evidence="1 2" key="1">
    <citation type="submission" date="2021-01" db="EMBL/GenBank/DDBJ databases">
        <title>Cercospora kikuchii MAFF 305040 whole genome shotgun sequence.</title>
        <authorList>
            <person name="Kashiwa T."/>
            <person name="Suzuki T."/>
        </authorList>
    </citation>
    <scope>NUCLEOTIDE SEQUENCE [LARGE SCALE GENOMIC DNA]</scope>
    <source>
        <strain evidence="1 2">MAFF 305040</strain>
    </source>
</reference>
<dbReference type="OrthoDB" id="10476908at2759"/>
<dbReference type="Proteomes" id="UP000825890">
    <property type="component" value="Unassembled WGS sequence"/>
</dbReference>